<accession>A0A101M5N3</accession>
<protein>
    <submittedName>
        <fullName evidence="2">Uncharacterized protein</fullName>
    </submittedName>
</protein>
<dbReference type="AlphaFoldDB" id="A0A101M5N3"/>
<keyword evidence="2" id="KW-0496">Mitochondrion</keyword>
<keyword evidence="1" id="KW-0812">Transmembrane</keyword>
<proteinExistence type="predicted"/>
<name>A0A101M5N3_PICGL</name>
<evidence type="ECO:0000313" key="2">
    <source>
        <dbReference type="EMBL" id="KUM51445.1"/>
    </source>
</evidence>
<feature type="transmembrane region" description="Helical" evidence="1">
    <location>
        <begin position="7"/>
        <end position="24"/>
    </location>
</feature>
<dbReference type="EMBL" id="LKAM01000001">
    <property type="protein sequence ID" value="KUM51445.1"/>
    <property type="molecule type" value="Genomic_DNA"/>
</dbReference>
<reference evidence="2" key="1">
    <citation type="journal article" date="2015" name="Genome Biol. Evol.">
        <title>Organellar Genomes of White Spruce (Picea glauca): Assembly and Annotation.</title>
        <authorList>
            <person name="Jackman S.D."/>
            <person name="Warren R.L."/>
            <person name="Gibb E.A."/>
            <person name="Vandervalk B.P."/>
            <person name="Mohamadi H."/>
            <person name="Chu J."/>
            <person name="Raymond A."/>
            <person name="Pleasance S."/>
            <person name="Coope R."/>
            <person name="Wildung M.R."/>
            <person name="Ritland C.E."/>
            <person name="Bousquet J."/>
            <person name="Jones S.J."/>
            <person name="Bohlmann J."/>
            <person name="Birol I."/>
        </authorList>
    </citation>
    <scope>NUCLEOTIDE SEQUENCE [LARGE SCALE GENOMIC DNA]</scope>
    <source>
        <tissue evidence="2">Flushing bud</tissue>
    </source>
</reference>
<evidence type="ECO:0000256" key="1">
    <source>
        <dbReference type="SAM" id="Phobius"/>
    </source>
</evidence>
<keyword evidence="1" id="KW-1133">Transmembrane helix</keyword>
<feature type="transmembrane region" description="Helical" evidence="1">
    <location>
        <begin position="44"/>
        <end position="66"/>
    </location>
</feature>
<gene>
    <name evidence="2" type="ORF">ABT39_MTgene1293</name>
</gene>
<organism evidence="2">
    <name type="scientific">Picea glauca</name>
    <name type="common">White spruce</name>
    <name type="synonym">Pinus glauca</name>
    <dbReference type="NCBI Taxonomy" id="3330"/>
    <lineage>
        <taxon>Eukaryota</taxon>
        <taxon>Viridiplantae</taxon>
        <taxon>Streptophyta</taxon>
        <taxon>Embryophyta</taxon>
        <taxon>Tracheophyta</taxon>
        <taxon>Spermatophyta</taxon>
        <taxon>Pinopsida</taxon>
        <taxon>Pinidae</taxon>
        <taxon>Conifers I</taxon>
        <taxon>Pinales</taxon>
        <taxon>Pinaceae</taxon>
        <taxon>Picea</taxon>
    </lineage>
</organism>
<comment type="caution">
    <text evidence="2">The sequence shown here is derived from an EMBL/GenBank/DDBJ whole genome shotgun (WGS) entry which is preliminary data.</text>
</comment>
<geneLocation type="mitochondrion" evidence="2"/>
<keyword evidence="1" id="KW-0472">Membrane</keyword>
<sequence>MPSPLRVFDLYLLLIQLNLGPELLLPLPLGHPRDLILEVLQRDLLLSLAAFGSTFASYSDAFCLWIN</sequence>